<gene>
    <name evidence="2" type="ORF">CRENBAI_005080</name>
</gene>
<dbReference type="AlphaFoldDB" id="A0AAV9SLX9"/>
<dbReference type="PANTHER" id="PTHR34488:SF1">
    <property type="entry name" value="SI:CH211-245H14.1-RELATED"/>
    <property type="match status" value="1"/>
</dbReference>
<keyword evidence="1" id="KW-0472">Membrane</keyword>
<dbReference type="Proteomes" id="UP001311232">
    <property type="component" value="Unassembled WGS sequence"/>
</dbReference>
<evidence type="ECO:0000256" key="1">
    <source>
        <dbReference type="SAM" id="Phobius"/>
    </source>
</evidence>
<feature type="transmembrane region" description="Helical" evidence="1">
    <location>
        <begin position="439"/>
        <end position="461"/>
    </location>
</feature>
<evidence type="ECO:0000313" key="3">
    <source>
        <dbReference type="Proteomes" id="UP001311232"/>
    </source>
</evidence>
<keyword evidence="1" id="KW-1133">Transmembrane helix</keyword>
<keyword evidence="3" id="KW-1185">Reference proteome</keyword>
<organism evidence="2 3">
    <name type="scientific">Crenichthys baileyi</name>
    <name type="common">White River springfish</name>
    <dbReference type="NCBI Taxonomy" id="28760"/>
    <lineage>
        <taxon>Eukaryota</taxon>
        <taxon>Metazoa</taxon>
        <taxon>Chordata</taxon>
        <taxon>Craniata</taxon>
        <taxon>Vertebrata</taxon>
        <taxon>Euteleostomi</taxon>
        <taxon>Actinopterygii</taxon>
        <taxon>Neopterygii</taxon>
        <taxon>Teleostei</taxon>
        <taxon>Neoteleostei</taxon>
        <taxon>Acanthomorphata</taxon>
        <taxon>Ovalentaria</taxon>
        <taxon>Atherinomorphae</taxon>
        <taxon>Cyprinodontiformes</taxon>
        <taxon>Goodeidae</taxon>
        <taxon>Crenichthys</taxon>
    </lineage>
</organism>
<dbReference type="PANTHER" id="PTHR34488">
    <property type="entry name" value="SI:CH211-245H14.1-RELATED"/>
    <property type="match status" value="1"/>
</dbReference>
<feature type="transmembrane region" description="Helical" evidence="1">
    <location>
        <begin position="174"/>
        <end position="194"/>
    </location>
</feature>
<accession>A0AAV9SLX9</accession>
<sequence>MKLKRKKMVDFHHKLLEALQLCHDSPVSGSHKMHCLAKPVKVKTITTGETFGADVALMTQVTWKVKLEGTNQDGQWIVFCPITFRVGSDVEAAMEKVPLGKRIILVLMHHTRDVDYSTAGMVLSEKYPNIDLEVHVLFHESAQGLLTCSKNTDAVYQMQKYLEQHGENAWLSRWWPIVLIGLIVLFLVLLWHMLGGPHSWTDLWHDAYQLQINIKKTEKMLMDPSAIRGNWFKPKRHSHFFLKCPLYLLEQHIPNTFTFAFLEQHIHSKGLNMFQSSAVKVHTVTSGQTFGAHEELLRQIKTRIQLILSNFLESFIIIVFCPITSRVGSDAEAAMNLVPAGDRKVILVLMHHTRDQNYSTVGREWSETFPNVILGAHVLFHETVPGLLGCAKNVEAVNQIVQILDQLSRNQQTRNLEPDYEDRGLLRRRGEHPRRCFPYWKIVVAFLVVVVFILFLFIFLLQRR</sequence>
<name>A0AAV9SLX9_9TELE</name>
<dbReference type="EMBL" id="JAHHUM010000133">
    <property type="protein sequence ID" value="KAK5622339.1"/>
    <property type="molecule type" value="Genomic_DNA"/>
</dbReference>
<keyword evidence="1" id="KW-0812">Transmembrane</keyword>
<reference evidence="2 3" key="1">
    <citation type="submission" date="2021-06" db="EMBL/GenBank/DDBJ databases">
        <authorList>
            <person name="Palmer J.M."/>
        </authorList>
    </citation>
    <scope>NUCLEOTIDE SEQUENCE [LARGE SCALE GENOMIC DNA]</scope>
    <source>
        <strain evidence="2 3">MEX-2019</strain>
        <tissue evidence="2">Muscle</tissue>
    </source>
</reference>
<evidence type="ECO:0000313" key="2">
    <source>
        <dbReference type="EMBL" id="KAK5622339.1"/>
    </source>
</evidence>
<proteinExistence type="predicted"/>
<comment type="caution">
    <text evidence="2">The sequence shown here is derived from an EMBL/GenBank/DDBJ whole genome shotgun (WGS) entry which is preliminary data.</text>
</comment>
<protein>
    <submittedName>
        <fullName evidence="2">Uncharacterized protein</fullName>
    </submittedName>
</protein>